<comment type="similarity">
    <text evidence="1">Belongs to the CCDC43 family.</text>
</comment>
<dbReference type="PANTHER" id="PTHR31684">
    <property type="entry name" value="COILED-COIL DOMAIN-CONTAINING PROTEIN 43"/>
    <property type="match status" value="1"/>
</dbReference>
<keyword evidence="6" id="KW-1185">Reference proteome</keyword>
<feature type="compositionally biased region" description="Acidic residues" evidence="4">
    <location>
        <begin position="131"/>
        <end position="142"/>
    </location>
</feature>
<accession>A0AAJ7U590</accession>
<dbReference type="CTD" id="124808"/>
<evidence type="ECO:0000313" key="7">
    <source>
        <dbReference type="RefSeq" id="XP_032829409.1"/>
    </source>
</evidence>
<evidence type="ECO:0000256" key="3">
    <source>
        <dbReference type="ARBA" id="ARBA00023054"/>
    </source>
</evidence>
<evidence type="ECO:0000256" key="4">
    <source>
        <dbReference type="SAM" id="MobiDB-lite"/>
    </source>
</evidence>
<evidence type="ECO:0000256" key="2">
    <source>
        <dbReference type="ARBA" id="ARBA00016648"/>
    </source>
</evidence>
<dbReference type="AlphaFoldDB" id="A0AAJ7U590"/>
<dbReference type="GeneID" id="116953370"/>
<feature type="compositionally biased region" description="Basic and acidic residues" evidence="4">
    <location>
        <begin position="168"/>
        <end position="206"/>
    </location>
</feature>
<dbReference type="RefSeq" id="XP_032829409.1">
    <property type="nucleotide sequence ID" value="XM_032973518.1"/>
</dbReference>
<dbReference type="Proteomes" id="UP001318040">
    <property type="component" value="Chromosome 51"/>
</dbReference>
<feature type="domain" description="CCDC43 PWI-like" evidence="5">
    <location>
        <begin position="2"/>
        <end position="74"/>
    </location>
</feature>
<dbReference type="KEGG" id="pmrn:116953370"/>
<proteinExistence type="inferred from homology"/>
<evidence type="ECO:0000256" key="1">
    <source>
        <dbReference type="ARBA" id="ARBA00005305"/>
    </source>
</evidence>
<dbReference type="InterPro" id="IPR058771">
    <property type="entry name" value="PWI_CCDC43"/>
</dbReference>
<dbReference type="PANTHER" id="PTHR31684:SF2">
    <property type="entry name" value="COILED-COIL DOMAIN-CONTAINING PROTEIN 43"/>
    <property type="match status" value="1"/>
</dbReference>
<organism evidence="6 7">
    <name type="scientific">Petromyzon marinus</name>
    <name type="common">Sea lamprey</name>
    <dbReference type="NCBI Taxonomy" id="7757"/>
    <lineage>
        <taxon>Eukaryota</taxon>
        <taxon>Metazoa</taxon>
        <taxon>Chordata</taxon>
        <taxon>Craniata</taxon>
        <taxon>Vertebrata</taxon>
        <taxon>Cyclostomata</taxon>
        <taxon>Hyperoartia</taxon>
        <taxon>Petromyzontiformes</taxon>
        <taxon>Petromyzontidae</taxon>
        <taxon>Petromyzon</taxon>
    </lineage>
</organism>
<reference evidence="7" key="1">
    <citation type="submission" date="2025-08" db="UniProtKB">
        <authorList>
            <consortium name="RefSeq"/>
        </authorList>
    </citation>
    <scope>IDENTIFICATION</scope>
    <source>
        <tissue evidence="7">Sperm</tissue>
    </source>
</reference>
<feature type="compositionally biased region" description="Basic residues" evidence="4">
    <location>
        <begin position="207"/>
        <end position="219"/>
    </location>
</feature>
<dbReference type="InterPro" id="IPR037666">
    <property type="entry name" value="CCDC43"/>
</dbReference>
<gene>
    <name evidence="7" type="primary">CCDC43</name>
</gene>
<evidence type="ECO:0000259" key="5">
    <source>
        <dbReference type="Pfam" id="PF26091"/>
    </source>
</evidence>
<name>A0AAJ7U590_PETMA</name>
<keyword evidence="3" id="KW-0175">Coiled coil</keyword>
<sequence>MAESDFAPWLSRRLEAMQVEAEVYGSYLAGILGEEDDSDEEKEEAMRAVLSAVVAEEDSLDSICREILRKWREMDHLSKERRRLLNGSRDEVQVLASMIEQQAQLVVQPREVTREERQRKEALLAQYATVEEAEDEESEETEGATAAKPAGVTDKSKSLFRNTNAETVAEKQRLQREQAREDSQRKKEQDKTQREKDKVQKQEKKDEKRKKAQKVERRR</sequence>
<dbReference type="Pfam" id="PF26091">
    <property type="entry name" value="PWI_CCDC43"/>
    <property type="match status" value="1"/>
</dbReference>
<evidence type="ECO:0000313" key="6">
    <source>
        <dbReference type="Proteomes" id="UP001318040"/>
    </source>
</evidence>
<feature type="region of interest" description="Disordered" evidence="4">
    <location>
        <begin position="128"/>
        <end position="219"/>
    </location>
</feature>
<protein>
    <recommendedName>
        <fullName evidence="2">Coiled-coil domain-containing protein 43</fullName>
    </recommendedName>
</protein>